<name>A0ABD0SFX1_LOXSC</name>
<dbReference type="InterPro" id="IPR011990">
    <property type="entry name" value="TPR-like_helical_dom_sf"/>
</dbReference>
<dbReference type="PROSITE" id="PS50005">
    <property type="entry name" value="TPR"/>
    <property type="match status" value="1"/>
</dbReference>
<dbReference type="Pfam" id="PF13181">
    <property type="entry name" value="TPR_8"/>
    <property type="match status" value="1"/>
</dbReference>
<evidence type="ECO:0000256" key="1">
    <source>
        <dbReference type="ARBA" id="ARBA00004123"/>
    </source>
</evidence>
<dbReference type="InterPro" id="IPR019734">
    <property type="entry name" value="TPR_rpt"/>
</dbReference>
<dbReference type="SUPFAM" id="SSF48452">
    <property type="entry name" value="TPR-like"/>
    <property type="match status" value="1"/>
</dbReference>
<feature type="region of interest" description="Disordered" evidence="4">
    <location>
        <begin position="1978"/>
        <end position="2081"/>
    </location>
</feature>
<comment type="subcellular location">
    <subcellularLocation>
        <location evidence="1">Nucleus</location>
    </subcellularLocation>
</comment>
<feature type="compositionally biased region" description="Polar residues" evidence="4">
    <location>
        <begin position="2014"/>
        <end position="2043"/>
    </location>
</feature>
<feature type="compositionally biased region" description="Basic and acidic residues" evidence="4">
    <location>
        <begin position="2003"/>
        <end position="2012"/>
    </location>
</feature>
<proteinExistence type="predicted"/>
<gene>
    <name evidence="5" type="ORF">ABMA28_008059</name>
</gene>
<dbReference type="Proteomes" id="UP001549921">
    <property type="component" value="Unassembled WGS sequence"/>
</dbReference>
<dbReference type="SMART" id="SM00028">
    <property type="entry name" value="TPR"/>
    <property type="match status" value="2"/>
</dbReference>
<feature type="compositionally biased region" description="Low complexity" evidence="4">
    <location>
        <begin position="1429"/>
        <end position="1465"/>
    </location>
</feature>
<dbReference type="Gene3D" id="1.25.40.10">
    <property type="entry name" value="Tetratricopeptide repeat domain"/>
    <property type="match status" value="1"/>
</dbReference>
<keyword evidence="2" id="KW-0539">Nucleus</keyword>
<feature type="compositionally biased region" description="Acidic residues" evidence="4">
    <location>
        <begin position="9"/>
        <end position="19"/>
    </location>
</feature>
<feature type="region of interest" description="Disordered" evidence="4">
    <location>
        <begin position="1747"/>
        <end position="1768"/>
    </location>
</feature>
<dbReference type="InterPro" id="IPR033053">
    <property type="entry name" value="Hir3/CABIN1"/>
</dbReference>
<evidence type="ECO:0000256" key="2">
    <source>
        <dbReference type="ARBA" id="ARBA00023242"/>
    </source>
</evidence>
<sequence>MIKISALNDESEDESGSEEEVTKEALEQIALQQYSKALDLQRKGNLKDATQLLKDLLDTELLYDVKKPAPGEKISGPLFNLKYLCYKNLASMMSSIDDLDGAIEAFCAASELDDTDITLWHRLGMLCMRAKRYEMALHAFQRGAERNPRHWPCLDKIVTLLLGLDYKEECISTIYDTLQLDPGYLRGLAYRKHIFTVYPYVRDFMEYLNPVYKWSEKDDEPIDEDAAKRLLSEAEEIHEAFVEQQRAEKFKYVLPDLKLKKPIANLTWSSVGESLVHMHEYMTENCYSHACHIELVFEQEKIEEPMEVVEENKDQQEKSESEENVKPEELNTDANSTENKNSKTAPESKSAENVSENENNDLSDKDKAATDTEKVESDVEMVQSEPVSDAPPEPKTKKNPVRRRGSALSFLQQWEWCYKRRSGRSKKVSRQDHDENIYDTLRRMIPVCLAPDIVQKKENQAQNAALDETADLEKLFDEKENPEKTLDEKYFGTETEQKDVKQFIDKYTENKRDIIDILKDYLIILSDKWKISWPEGLSNIFVSANKCYSNHIDIPSCTDDNHPDLVDYAQINILSEEFLVNEKLQSNTDENIVYDLSVIETIGIILNMKPHIFSSTDCLELMLRKLWVQHHMHILNKCEEFALDCMYQLAYEFEAMGEHHDSYSLNVVNFTFKPTISETEILASIKFLERNKKLSTVMDLYDRGNYEEVLSVITDSFDHCKNMAKKQEEEMSLDFAVQLAMILDTYWALNKVDCCFKWSLICLHEALKHYFRYTTGSPEYDKWTLTVVKILYCMDHILTTEGLSCLETVSQKELSQGLEDLIRVIGHQVETNAAEMPFGTIIPWIIMHYILQREEDQGRGRTPGDKDKVSCDEVPNPLMLLFIAHEQLGGRGWCCNSEGKLLYFILDTVVPRLRSPALAKSLEQVCQYMEQCVYCLFGHPGRKSKLKYLVDHNVTAHNLDWPRAQQLYEIFRPPILPGLEGKVTGITVDTEQLFLRILKLLPPECDPQKYVPDMEKYIKGVEDKLPNIPALLPYKMKDIYFLLGDYYFKKEESKLSIKFNMLDVVANNDRLESWAEISLAKAINLERMLNSCKNLNNEKFLTPAKSIIRCFKRALELDPTHCNMWIEYGIFVYAVHSFCSRLLKQASESLSMEDFEALEKQKEDMLDTTHKCFMTVLGDFNDSTNDEDSWLPYYMLGKEAEKRNKPPSVYLDYYMQGVKSLQEIDATYPLKINYNSPSRLCIEVLELHYRIHASILKYIEQHENKPIPISVGKVFTTCIEMWQKGPFSKKSKKDGATETETEAKPAEPVHAANILKRSVSDAGEEETLEAKRLKLESAAAKVRRSASYDTERLPQKETSVMTSTDVAIESNKTAEVVAATPPTKPDTAIESSIDEVKKAPEVKPSEETKESGDKAVEKKDSDTEKKGESSSSTSSSSSSDSSSSDSTSDSSSDSSRDSSASSKSSNEPKSLTDEEILKIVGACLDALEECASRFPPHYKAIYRLAHYHFYYKKGKDIERCRDLMLSNFTSRAGQKLGGLFSERKQSNFFNNIWKIPHSEVDRAGSFAFHMSRSVQLTMEILKEIDDHKTLLDLSLHLQRIPEPDKKYLRDSDREELAQQAFSLCVQSLKGQLTKFSQQADLRSNDVEKQALKSLTLDIYRAYQRVQKQPNSKQMVNLLVEAYKLVCTTPITENMNLVDLSMKYCQSIIQALKQQATQASLDKSQNAQKKQTPKPVETVKPAAVPAATASISKADHKAPASTSSASGLPKISPHEMAAAFQNYLPMLNDPMMSQQAAAALSLTYLSNALSGYTSFQNTLQSSLQNTLQNSFQAEYYRQLMGLSSFGMPPQKKQKRGPKPAVSRSLPASSAAMKSSKSFSGSTLTSAKSFANSTMSSSKSFANTTIPSSKSFASSTMTSLTKATPTPVITSIQKSSAPLAPSMGTVLPSLPASMTANLSSFGAPHSSSLGSVPSAAHLSSASTTTAALHSKPPLPHQQVSPGKTLQEKLAERQKHIPTSKSSTQDINASISKLPSSLTITKTSVSKPPVVQGKKPDAKKSLPFSEPRPKQISTDEVIVLDDDD</sequence>
<feature type="region of interest" description="Disordered" evidence="4">
    <location>
        <begin position="1721"/>
        <end position="1740"/>
    </location>
</feature>
<feature type="region of interest" description="Disordered" evidence="4">
    <location>
        <begin position="1843"/>
        <end position="1879"/>
    </location>
</feature>
<dbReference type="PANTHER" id="PTHR15502:SF7">
    <property type="entry name" value="CALCINEURIN-BINDING PROTEIN CABIN-1"/>
    <property type="match status" value="1"/>
</dbReference>
<feature type="compositionally biased region" description="Low complexity" evidence="4">
    <location>
        <begin position="1863"/>
        <end position="1879"/>
    </location>
</feature>
<feature type="compositionally biased region" description="Low complexity" evidence="4">
    <location>
        <begin position="1978"/>
        <end position="1988"/>
    </location>
</feature>
<feature type="region of interest" description="Disordered" evidence="4">
    <location>
        <begin position="1"/>
        <end position="22"/>
    </location>
</feature>
<feature type="compositionally biased region" description="Basic and acidic residues" evidence="4">
    <location>
        <begin position="304"/>
        <end position="329"/>
    </location>
</feature>
<comment type="caution">
    <text evidence="5">The sequence shown here is derived from an EMBL/GenBank/DDBJ whole genome shotgun (WGS) entry which is preliminary data.</text>
</comment>
<evidence type="ECO:0000313" key="6">
    <source>
        <dbReference type="Proteomes" id="UP001549921"/>
    </source>
</evidence>
<keyword evidence="3" id="KW-0802">TPR repeat</keyword>
<feature type="compositionally biased region" description="Basic and acidic residues" evidence="4">
    <location>
        <begin position="362"/>
        <end position="377"/>
    </location>
</feature>
<accession>A0ABD0SFX1</accession>
<evidence type="ECO:0000256" key="4">
    <source>
        <dbReference type="SAM" id="MobiDB-lite"/>
    </source>
</evidence>
<evidence type="ECO:0000256" key="3">
    <source>
        <dbReference type="PROSITE-ProRule" id="PRU00339"/>
    </source>
</evidence>
<feature type="region of interest" description="Disordered" evidence="4">
    <location>
        <begin position="1342"/>
        <end position="1471"/>
    </location>
</feature>
<feature type="region of interest" description="Disordered" evidence="4">
    <location>
        <begin position="1287"/>
        <end position="1306"/>
    </location>
</feature>
<feature type="repeat" description="TPR" evidence="3">
    <location>
        <begin position="117"/>
        <end position="150"/>
    </location>
</feature>
<feature type="compositionally biased region" description="Polar residues" evidence="4">
    <location>
        <begin position="1356"/>
        <end position="1373"/>
    </location>
</feature>
<dbReference type="EMBL" id="JBEDNZ010000021">
    <property type="protein sequence ID" value="KAL0818728.1"/>
    <property type="molecule type" value="Genomic_DNA"/>
</dbReference>
<feature type="region of interest" description="Disordered" evidence="4">
    <location>
        <begin position="304"/>
        <end position="404"/>
    </location>
</feature>
<dbReference type="GO" id="GO:0005634">
    <property type="term" value="C:nucleus"/>
    <property type="evidence" value="ECO:0007669"/>
    <property type="project" value="UniProtKB-SubCell"/>
</dbReference>
<feature type="compositionally biased region" description="Polar residues" evidence="4">
    <location>
        <begin position="332"/>
        <end position="357"/>
    </location>
</feature>
<dbReference type="PANTHER" id="PTHR15502">
    <property type="entry name" value="CALCINEURIN-BINDING PROTEIN CABIN 1-RELATED"/>
    <property type="match status" value="1"/>
</dbReference>
<organism evidence="5 6">
    <name type="scientific">Loxostege sticticalis</name>
    <name type="common">Beet webworm moth</name>
    <dbReference type="NCBI Taxonomy" id="481309"/>
    <lineage>
        <taxon>Eukaryota</taxon>
        <taxon>Metazoa</taxon>
        <taxon>Ecdysozoa</taxon>
        <taxon>Arthropoda</taxon>
        <taxon>Hexapoda</taxon>
        <taxon>Insecta</taxon>
        <taxon>Pterygota</taxon>
        <taxon>Neoptera</taxon>
        <taxon>Endopterygota</taxon>
        <taxon>Lepidoptera</taxon>
        <taxon>Glossata</taxon>
        <taxon>Ditrysia</taxon>
        <taxon>Pyraloidea</taxon>
        <taxon>Crambidae</taxon>
        <taxon>Pyraustinae</taxon>
        <taxon>Loxostege</taxon>
    </lineage>
</organism>
<protein>
    <recommendedName>
        <fullName evidence="7">Calcineurin-binding protein cabin-1</fullName>
    </recommendedName>
</protein>
<feature type="compositionally biased region" description="Basic and acidic residues" evidence="4">
    <location>
        <begin position="1394"/>
        <end position="1428"/>
    </location>
</feature>
<evidence type="ECO:0000313" key="5">
    <source>
        <dbReference type="EMBL" id="KAL0818728.1"/>
    </source>
</evidence>
<evidence type="ECO:0008006" key="7">
    <source>
        <dbReference type="Google" id="ProtNLM"/>
    </source>
</evidence>
<feature type="compositionally biased region" description="Basic and acidic residues" evidence="4">
    <location>
        <begin position="1293"/>
        <end position="1306"/>
    </location>
</feature>
<reference evidence="5 6" key="1">
    <citation type="submission" date="2024-06" db="EMBL/GenBank/DDBJ databases">
        <title>A chromosome-level genome assembly of beet webworm, Loxostege sticticalis.</title>
        <authorList>
            <person name="Zhang Y."/>
        </authorList>
    </citation>
    <scope>NUCLEOTIDE SEQUENCE [LARGE SCALE GENOMIC DNA]</scope>
    <source>
        <strain evidence="5">AQ028</strain>
        <tissue evidence="5">Male pupae</tissue>
    </source>
</reference>